<keyword evidence="4 8" id="KW-0276">Fatty acid metabolism</keyword>
<reference evidence="10 11" key="1">
    <citation type="submission" date="2019-03" db="EMBL/GenBank/DDBJ databases">
        <title>Bacillus niacini sp. nov. a Nicotinate-Metabolizing Mesophile Isolated from Soil.</title>
        <authorList>
            <person name="Zhang G."/>
        </authorList>
    </citation>
    <scope>NUCLEOTIDE SEQUENCE [LARGE SCALE GENOMIC DNA]</scope>
    <source>
        <strain evidence="10 11">WN066</strain>
    </source>
</reference>
<feature type="domain" description="Lipoyl-binding" evidence="9">
    <location>
        <begin position="4"/>
        <end position="80"/>
    </location>
</feature>
<evidence type="ECO:0000256" key="4">
    <source>
        <dbReference type="ARBA" id="ARBA00022832"/>
    </source>
</evidence>
<dbReference type="GO" id="GO:0006633">
    <property type="term" value="P:fatty acid biosynthetic process"/>
    <property type="evidence" value="ECO:0007669"/>
    <property type="project" value="UniProtKB-UniPathway"/>
</dbReference>
<dbReference type="InterPro" id="IPR001249">
    <property type="entry name" value="AcCoA_biotinCC"/>
</dbReference>
<comment type="function">
    <text evidence="8">This protein is a component of the acetyl coenzyme A carboxylase complex; first, biotin carboxylase catalyzes the carboxylation of the carrier protein and then the transcarboxylase transfers the carboxyl group to form malonyl-CoA.</text>
</comment>
<protein>
    <recommendedName>
        <fullName evidence="2 8">Biotin carboxyl carrier protein of acetyl-CoA carboxylase</fullName>
    </recommendedName>
</protein>
<dbReference type="AlphaFoldDB" id="A0A4R5VQT4"/>
<evidence type="ECO:0000256" key="3">
    <source>
        <dbReference type="ARBA" id="ARBA00022516"/>
    </source>
</evidence>
<evidence type="ECO:0000313" key="10">
    <source>
        <dbReference type="EMBL" id="TDK60958.1"/>
    </source>
</evidence>
<dbReference type="Proteomes" id="UP000295132">
    <property type="component" value="Unassembled WGS sequence"/>
</dbReference>
<evidence type="ECO:0000313" key="11">
    <source>
        <dbReference type="Proteomes" id="UP000295132"/>
    </source>
</evidence>
<dbReference type="InterPro" id="IPR050709">
    <property type="entry name" value="Biotin_Carboxyl_Carrier/Decarb"/>
</dbReference>
<dbReference type="PROSITE" id="PS50968">
    <property type="entry name" value="BIOTINYL_LIPOYL"/>
    <property type="match status" value="1"/>
</dbReference>
<dbReference type="GO" id="GO:0009317">
    <property type="term" value="C:acetyl-CoA carboxylase complex"/>
    <property type="evidence" value="ECO:0007669"/>
    <property type="project" value="InterPro"/>
</dbReference>
<dbReference type="SUPFAM" id="SSF51230">
    <property type="entry name" value="Single hybrid motif"/>
    <property type="match status" value="1"/>
</dbReference>
<evidence type="ECO:0000256" key="6">
    <source>
        <dbReference type="ARBA" id="ARBA00023160"/>
    </source>
</evidence>
<evidence type="ECO:0000256" key="8">
    <source>
        <dbReference type="RuleBase" id="RU364072"/>
    </source>
</evidence>
<dbReference type="GO" id="GO:0003989">
    <property type="term" value="F:acetyl-CoA carboxylase activity"/>
    <property type="evidence" value="ECO:0007669"/>
    <property type="project" value="InterPro"/>
</dbReference>
<keyword evidence="3 8" id="KW-0444">Lipid biosynthesis</keyword>
<sequence length="82" mass="8971">MSKYESINAPLPGIIYLQPSPEKEQYVKVGDIVKSGDTIALIEVMKTYYELNSEQDGVFEGFTVNSGDIVDAGQEIGSIKIV</sequence>
<evidence type="ECO:0000256" key="5">
    <source>
        <dbReference type="ARBA" id="ARBA00023098"/>
    </source>
</evidence>
<dbReference type="Gene3D" id="2.40.50.100">
    <property type="match status" value="1"/>
</dbReference>
<dbReference type="PRINTS" id="PR01071">
    <property type="entry name" value="ACOABIOTINCC"/>
</dbReference>
<comment type="pathway">
    <text evidence="1 8">Lipid metabolism; fatty acid biosynthesis.</text>
</comment>
<dbReference type="InterPro" id="IPR000089">
    <property type="entry name" value="Biotin_lipoyl"/>
</dbReference>
<dbReference type="PANTHER" id="PTHR45266:SF3">
    <property type="entry name" value="OXALOACETATE DECARBOXYLASE ALPHA CHAIN"/>
    <property type="match status" value="1"/>
</dbReference>
<dbReference type="CDD" id="cd06850">
    <property type="entry name" value="biotinyl_domain"/>
    <property type="match status" value="1"/>
</dbReference>
<dbReference type="Pfam" id="PF00364">
    <property type="entry name" value="Biotin_lipoyl"/>
    <property type="match status" value="1"/>
</dbReference>
<dbReference type="PANTHER" id="PTHR45266">
    <property type="entry name" value="OXALOACETATE DECARBOXYLASE ALPHA CHAIN"/>
    <property type="match status" value="1"/>
</dbReference>
<accession>A0A4R5VQT4</accession>
<keyword evidence="6 8" id="KW-0275">Fatty acid biosynthesis</keyword>
<organism evidence="10 11">
    <name type="scientific">Bacillus salipaludis</name>
    <dbReference type="NCBI Taxonomy" id="2547811"/>
    <lineage>
        <taxon>Bacteria</taxon>
        <taxon>Bacillati</taxon>
        <taxon>Bacillota</taxon>
        <taxon>Bacilli</taxon>
        <taxon>Bacillales</taxon>
        <taxon>Bacillaceae</taxon>
        <taxon>Bacillus</taxon>
    </lineage>
</organism>
<keyword evidence="5 8" id="KW-0443">Lipid metabolism</keyword>
<dbReference type="UniPathway" id="UPA00094"/>
<gene>
    <name evidence="10" type="ORF">E2K98_14690</name>
</gene>
<comment type="caution">
    <text evidence="10">The sequence shown here is derived from an EMBL/GenBank/DDBJ whole genome shotgun (WGS) entry which is preliminary data.</text>
</comment>
<dbReference type="PROSITE" id="PS00188">
    <property type="entry name" value="BIOTIN"/>
    <property type="match status" value="1"/>
</dbReference>
<dbReference type="EMBL" id="SMYO01000006">
    <property type="protein sequence ID" value="TDK60958.1"/>
    <property type="molecule type" value="Genomic_DNA"/>
</dbReference>
<evidence type="ECO:0000256" key="7">
    <source>
        <dbReference type="ARBA" id="ARBA00023267"/>
    </source>
</evidence>
<evidence type="ECO:0000256" key="1">
    <source>
        <dbReference type="ARBA" id="ARBA00005194"/>
    </source>
</evidence>
<proteinExistence type="predicted"/>
<dbReference type="RefSeq" id="WP_133335314.1">
    <property type="nucleotide sequence ID" value="NZ_SMYO01000006.1"/>
</dbReference>
<name>A0A4R5VQT4_9BACI</name>
<evidence type="ECO:0000256" key="2">
    <source>
        <dbReference type="ARBA" id="ARBA00017562"/>
    </source>
</evidence>
<dbReference type="InterPro" id="IPR011053">
    <property type="entry name" value="Single_hybrid_motif"/>
</dbReference>
<keyword evidence="7 8" id="KW-0092">Biotin</keyword>
<evidence type="ECO:0000259" key="9">
    <source>
        <dbReference type="PROSITE" id="PS50968"/>
    </source>
</evidence>
<dbReference type="InterPro" id="IPR001882">
    <property type="entry name" value="Biotin_BS"/>
</dbReference>